<gene>
    <name evidence="1" type="ORF">GCM10016272_02350</name>
</gene>
<comment type="caution">
    <text evidence="1">The sequence shown here is derived from an EMBL/GenBank/DDBJ whole genome shotgun (WGS) entry which is preliminary data.</text>
</comment>
<protein>
    <submittedName>
        <fullName evidence="1">Uncharacterized protein</fullName>
    </submittedName>
</protein>
<sequence length="256" mass="28872">MSDYNTTKDVEKRMVVLNKTDHASSRTLKKNATTFMESMVALIFYALQREKHQGVETDHSLSVTNIRTLDIKQVQSLIHIHCKVSHSRDDIVDALQGLKQPNAVDTVETLFTSEIDGKTFDGIRLHYTGTPVDVNNLTNRNGFEDIKSELLAQRKTSLAENLETDDLALELSQMTFIESADTSSKWETDAKAWKNKALKLYEQQTIDRDTIQSLRAVIIDMAETLHVADPIARIGMTSSDLLDLIHSKNDMSDNAF</sequence>
<evidence type="ECO:0000313" key="2">
    <source>
        <dbReference type="Proteomes" id="UP000610203"/>
    </source>
</evidence>
<dbReference type="Proteomes" id="UP000610203">
    <property type="component" value="Unassembled WGS sequence"/>
</dbReference>
<accession>A0ABQ3GMJ9</accession>
<keyword evidence="2" id="KW-1185">Reference proteome</keyword>
<proteinExistence type="predicted"/>
<name>A0ABQ3GMJ9_9GAMM</name>
<dbReference type="EMBL" id="BMZR01000001">
    <property type="protein sequence ID" value="GHD25961.1"/>
    <property type="molecule type" value="Genomic_DNA"/>
</dbReference>
<evidence type="ECO:0000313" key="1">
    <source>
        <dbReference type="EMBL" id="GHD25961.1"/>
    </source>
</evidence>
<reference evidence="2" key="1">
    <citation type="journal article" date="2019" name="Int. J. Syst. Evol. Microbiol.">
        <title>The Global Catalogue of Microorganisms (GCM) 10K type strain sequencing project: providing services to taxonomists for standard genome sequencing and annotation.</title>
        <authorList>
            <consortium name="The Broad Institute Genomics Platform"/>
            <consortium name="The Broad Institute Genome Sequencing Center for Infectious Disease"/>
            <person name="Wu L."/>
            <person name="Ma J."/>
        </authorList>
    </citation>
    <scope>NUCLEOTIDE SEQUENCE [LARGE SCALE GENOMIC DNA]</scope>
    <source>
        <strain evidence="2">KCTC 42280</strain>
    </source>
</reference>
<organism evidence="1 2">
    <name type="scientific">Psychrobacter glaciei</name>
    <dbReference type="NCBI Taxonomy" id="619771"/>
    <lineage>
        <taxon>Bacteria</taxon>
        <taxon>Pseudomonadati</taxon>
        <taxon>Pseudomonadota</taxon>
        <taxon>Gammaproteobacteria</taxon>
        <taxon>Moraxellales</taxon>
        <taxon>Moraxellaceae</taxon>
        <taxon>Psychrobacter</taxon>
    </lineage>
</organism>
<dbReference type="RefSeq" id="WP_189580511.1">
    <property type="nucleotide sequence ID" value="NZ_BMZR01000001.1"/>
</dbReference>